<evidence type="ECO:0000256" key="15">
    <source>
        <dbReference type="ARBA" id="ARBA00022777"/>
    </source>
</evidence>
<evidence type="ECO:0000256" key="8">
    <source>
        <dbReference type="ARBA" id="ARBA00022614"/>
    </source>
</evidence>
<evidence type="ECO:0000256" key="12">
    <source>
        <dbReference type="ARBA" id="ARBA00022729"/>
    </source>
</evidence>
<keyword evidence="17 27" id="KW-1133">Transmembrane helix</keyword>
<dbReference type="FunFam" id="3.30.200.20:FF:000432">
    <property type="entry name" value="LRR receptor-like serine/threonine-protein kinase EFR"/>
    <property type="match status" value="1"/>
</dbReference>
<dbReference type="InterPro" id="IPR008271">
    <property type="entry name" value="Ser/Thr_kinase_AS"/>
</dbReference>
<dbReference type="EC" id="2.7.11.1" evidence="4"/>
<dbReference type="GO" id="GO:0005886">
    <property type="term" value="C:plasma membrane"/>
    <property type="evidence" value="ECO:0007669"/>
    <property type="project" value="UniProtKB-SubCell"/>
</dbReference>
<evidence type="ECO:0000259" key="28">
    <source>
        <dbReference type="PROSITE" id="PS50011"/>
    </source>
</evidence>
<dbReference type="PROSITE" id="PS00108">
    <property type="entry name" value="PROTEIN_KINASE_ST"/>
    <property type="match status" value="1"/>
</dbReference>
<evidence type="ECO:0000256" key="16">
    <source>
        <dbReference type="ARBA" id="ARBA00022840"/>
    </source>
</evidence>
<feature type="binding site" evidence="26">
    <location>
        <position position="281"/>
    </location>
    <ligand>
        <name>ATP</name>
        <dbReference type="ChEBI" id="CHEBI:30616"/>
    </ligand>
</feature>
<keyword evidence="13" id="KW-0677">Repeat</keyword>
<evidence type="ECO:0000256" key="21">
    <source>
        <dbReference type="ARBA" id="ARBA00047899"/>
    </source>
</evidence>
<evidence type="ECO:0000256" key="4">
    <source>
        <dbReference type="ARBA" id="ARBA00012513"/>
    </source>
</evidence>
<comment type="similarity">
    <text evidence="3">Belongs to the RLP family.</text>
</comment>
<dbReference type="SUPFAM" id="SSF56112">
    <property type="entry name" value="Protein kinase-like (PK-like)"/>
    <property type="match status" value="1"/>
</dbReference>
<dbReference type="GO" id="GO:0009742">
    <property type="term" value="P:brassinosteroid mediated signaling pathway"/>
    <property type="evidence" value="ECO:0007669"/>
    <property type="project" value="UniProtKB-KW"/>
</dbReference>
<dbReference type="Pfam" id="PF00069">
    <property type="entry name" value="Pkinase"/>
    <property type="match status" value="1"/>
</dbReference>
<evidence type="ECO:0000256" key="11">
    <source>
        <dbReference type="ARBA" id="ARBA00022692"/>
    </source>
</evidence>
<keyword evidence="12" id="KW-0732">Signal</keyword>
<evidence type="ECO:0000313" key="29">
    <source>
        <dbReference type="EMBL" id="AGT15944.1"/>
    </source>
</evidence>
<dbReference type="GO" id="GO:0004674">
    <property type="term" value="F:protein serine/threonine kinase activity"/>
    <property type="evidence" value="ECO:0007669"/>
    <property type="project" value="UniProtKB-KW"/>
</dbReference>
<keyword evidence="8" id="KW-0433">Leucine-rich repeat</keyword>
<evidence type="ECO:0000256" key="26">
    <source>
        <dbReference type="PROSITE-ProRule" id="PRU10141"/>
    </source>
</evidence>
<dbReference type="InterPro" id="IPR000719">
    <property type="entry name" value="Prot_kinase_dom"/>
</dbReference>
<reference evidence="29" key="1">
    <citation type="submission" date="2013-05" db="EMBL/GenBank/DDBJ databases">
        <title>Building the sugarcane genome for biotechnology and identifying evolutionary trends.</title>
        <authorList>
            <person name="De Setta N."/>
            <person name="Monteiro-Vitorello C.B."/>
            <person name="Metcalfe C.J."/>
            <person name="Cruz G.M.Q."/>
            <person name="Del Bem L.E."/>
            <person name="Vicentini R."/>
            <person name="Nogueira F.T.S."/>
            <person name="Campos R.A."/>
            <person name="Nunes S.L."/>
            <person name="Turrini P.C.G."/>
            <person name="Vieira A.P."/>
            <person name="Cruz E.A.O."/>
            <person name="Correa T.C.S."/>
            <person name="Hotta C.T."/>
            <person name="de Mello-Varani A."/>
            <person name="Vautrin S."/>
            <person name="Trindade A.S."/>
            <person name="Vilela M.M."/>
            <person name="Horta C.L."/>
            <person name="Sato P.M."/>
            <person name="de Andrade R.F."/>
            <person name="Nishiyama M.Y."/>
            <person name="Cardoso-Silva C.B."/>
            <person name="Scortecci K.C."/>
            <person name="Garcia A.A.F."/>
            <person name="Carneiro M.S."/>
            <person name="Kim C."/>
            <person name="Paterson A.H."/>
            <person name="Berges H."/>
            <person name="D'Hont A."/>
            <person name="de-Souza A.P."/>
            <person name="Souza G.M."/>
            <person name="Vincentz M."/>
            <person name="Kitajima J.P."/>
            <person name="Van Sluys M.-A."/>
        </authorList>
    </citation>
    <scope>NUCLEOTIDE SEQUENCE</scope>
</reference>
<keyword evidence="16 26" id="KW-0067">ATP-binding</keyword>
<evidence type="ECO:0000256" key="6">
    <source>
        <dbReference type="ARBA" id="ARBA00022527"/>
    </source>
</evidence>
<dbReference type="PROSITE" id="PS00107">
    <property type="entry name" value="PROTEIN_KINASE_ATP"/>
    <property type="match status" value="1"/>
</dbReference>
<keyword evidence="9" id="KW-1070">Brassinosteroid signaling pathway</keyword>
<dbReference type="PROSITE" id="PS50011">
    <property type="entry name" value="PROTEIN_KINASE_DOM"/>
    <property type="match status" value="1"/>
</dbReference>
<dbReference type="Gene3D" id="1.10.510.10">
    <property type="entry name" value="Transferase(Phosphotransferase) domain 1"/>
    <property type="match status" value="1"/>
</dbReference>
<evidence type="ECO:0000256" key="25">
    <source>
        <dbReference type="ARBA" id="ARBA00072040"/>
    </source>
</evidence>
<evidence type="ECO:0000256" key="27">
    <source>
        <dbReference type="SAM" id="Phobius"/>
    </source>
</evidence>
<dbReference type="EMBL" id="KF184706">
    <property type="protein sequence ID" value="AGT15944.1"/>
    <property type="molecule type" value="Genomic_DNA"/>
</dbReference>
<dbReference type="FunFam" id="3.80.10.10:FF:000111">
    <property type="entry name" value="LRR receptor-like serine/threonine-protein kinase ERECTA"/>
    <property type="match status" value="1"/>
</dbReference>
<comment type="catalytic activity">
    <reaction evidence="22">
        <text>L-seryl-[protein] + ATP = O-phospho-L-seryl-[protein] + ADP + H(+)</text>
        <dbReference type="Rhea" id="RHEA:17989"/>
        <dbReference type="Rhea" id="RHEA-COMP:9863"/>
        <dbReference type="Rhea" id="RHEA-COMP:11604"/>
        <dbReference type="ChEBI" id="CHEBI:15378"/>
        <dbReference type="ChEBI" id="CHEBI:29999"/>
        <dbReference type="ChEBI" id="CHEBI:30616"/>
        <dbReference type="ChEBI" id="CHEBI:83421"/>
        <dbReference type="ChEBI" id="CHEBI:456216"/>
        <dbReference type="EC" id="2.7.11.1"/>
    </reaction>
</comment>
<comment type="subcellular location">
    <subcellularLocation>
        <location evidence="1">Cell membrane</location>
        <topology evidence="1">Single-pass membrane protein</topology>
    </subcellularLocation>
    <subcellularLocation>
        <location evidence="2">Endoplasmic reticulum membrane</location>
        <topology evidence="2">Single-pass membrane protein</topology>
    </subcellularLocation>
</comment>
<keyword evidence="5" id="KW-1003">Cell membrane</keyword>
<dbReference type="InterPro" id="IPR001611">
    <property type="entry name" value="Leu-rich_rpt"/>
</dbReference>
<evidence type="ECO:0000256" key="19">
    <source>
        <dbReference type="ARBA" id="ARBA00023170"/>
    </source>
</evidence>
<keyword evidence="10" id="KW-0808">Transferase</keyword>
<comment type="function">
    <text evidence="23">Receptor kinase that detects X.oryzae pv. oryzae protein Ax21 to promote innate immunity. Following X.oryzae pv. oryzae protein Ax21 detection, undergoes cleavage, releasing the processed protein kinase Xa21 chain.</text>
</comment>
<protein>
    <recommendedName>
        <fullName evidence="25">Receptor kinase-like protein Xa21</fullName>
        <ecNumber evidence="4">2.7.11.1</ecNumber>
    </recommendedName>
</protein>
<evidence type="ECO:0000256" key="20">
    <source>
        <dbReference type="ARBA" id="ARBA00023180"/>
    </source>
</evidence>
<organism evidence="29">
    <name type="scientific">Saccharum hybrid cultivar R570</name>
    <dbReference type="NCBI Taxonomy" id="131158"/>
    <lineage>
        <taxon>Eukaryota</taxon>
        <taxon>Viridiplantae</taxon>
        <taxon>Streptophyta</taxon>
        <taxon>Embryophyta</taxon>
        <taxon>Tracheophyta</taxon>
        <taxon>Spermatophyta</taxon>
        <taxon>Magnoliopsida</taxon>
        <taxon>Liliopsida</taxon>
        <taxon>Poales</taxon>
        <taxon>Poaceae</taxon>
        <taxon>PACMAD clade</taxon>
        <taxon>Panicoideae</taxon>
        <taxon>Andropogonodae</taxon>
        <taxon>Andropogoneae</taxon>
        <taxon>Saccharinae</taxon>
        <taxon>Saccharum</taxon>
        <taxon>Saccharum officinarum species complex</taxon>
    </lineage>
</organism>
<evidence type="ECO:0000256" key="1">
    <source>
        <dbReference type="ARBA" id="ARBA00004162"/>
    </source>
</evidence>
<proteinExistence type="inferred from homology"/>
<evidence type="ECO:0000256" key="5">
    <source>
        <dbReference type="ARBA" id="ARBA00022475"/>
    </source>
</evidence>
<dbReference type="SMART" id="SM00220">
    <property type="entry name" value="S_TKc"/>
    <property type="match status" value="1"/>
</dbReference>
<evidence type="ECO:0000256" key="10">
    <source>
        <dbReference type="ARBA" id="ARBA00022679"/>
    </source>
</evidence>
<evidence type="ECO:0000256" key="7">
    <source>
        <dbReference type="ARBA" id="ARBA00022553"/>
    </source>
</evidence>
<feature type="transmembrane region" description="Helical" evidence="27">
    <location>
        <begin position="198"/>
        <end position="221"/>
    </location>
</feature>
<dbReference type="Gene3D" id="3.30.200.20">
    <property type="entry name" value="Phosphorylase Kinase, domain 1"/>
    <property type="match status" value="1"/>
</dbReference>
<evidence type="ECO:0000256" key="18">
    <source>
        <dbReference type="ARBA" id="ARBA00023136"/>
    </source>
</evidence>
<evidence type="ECO:0000256" key="14">
    <source>
        <dbReference type="ARBA" id="ARBA00022741"/>
    </source>
</evidence>
<comment type="function">
    <text evidence="24">The processed protein kinase Xa21 chain released by protein cleavage after X.oryzae pv. oryzae protein Ax21 detection translocates into the nucleus where it can bind and regulate WRKY62, a transcription factor. Confers resistance to the bacterial pathogen X.oryzae pv. oryzae (Xoo).</text>
</comment>
<keyword evidence="19" id="KW-0675">Receptor</keyword>
<keyword evidence="6" id="KW-0723">Serine/threonine-protein kinase</keyword>
<dbReference type="InterPro" id="IPR032675">
    <property type="entry name" value="LRR_dom_sf"/>
</dbReference>
<sequence>MLQANDREGWEFVTSLSNCTQLQELHIGDNVAFTGQLPTSIANLSTTLKLSGEIPDSIGSCTVLERLLLDSNSFQGTIPQSISNIKGLVSLHLSMNKLSGTIPSGIGSIRNLQYLYIAHNNLSGTIPRTLQNLTSLDKLDLSFNNLQGEVPKDGIFRNLDRSSISGNNGLCGGIPQLHLPPCHNNSVKQSRKVQLRDIAIVLGIASALFFLGLAIALILFARKHKSCIRPTLAEKQYGRVSYHALSKGTNGFSEANLLGKGSFGAVYKFTFEDEGTTAAVKVFNLEQHGSTRSFMAECEALRRVRHRCLIKIITCCSSINHQGQEFKALVFEFMPNGSLNDWLHPKFDMPALSSTLNLAQRLDIAVDVMDALDYLHNHCHPPIIHCDIKPSNILLAKDMSARVGDFGISRILTECASKTNQNSNSIIRIIGSVGYVAPEYGEGSPVSTLGDVYSLGILLLEMFTGKSPTDDMFKGSLDLHKFCKDALPDRIWEITGTAMWLHTTTHDTTTRSRIENCLISAITLGVTCSEKQPRERMLIHDATNKMHAIRDSYLIFPKPLAV</sequence>
<keyword evidence="7" id="KW-0597">Phosphoprotein</keyword>
<dbReference type="FunFam" id="1.10.510.10:FF:000358">
    <property type="entry name" value="Putative leucine-rich repeat receptor-like serine/threonine-protein kinase"/>
    <property type="match status" value="1"/>
</dbReference>
<keyword evidence="15" id="KW-0418">Kinase</keyword>
<dbReference type="GO" id="GO:0005524">
    <property type="term" value="F:ATP binding"/>
    <property type="evidence" value="ECO:0007669"/>
    <property type="project" value="UniProtKB-UniRule"/>
</dbReference>
<evidence type="ECO:0000256" key="2">
    <source>
        <dbReference type="ARBA" id="ARBA00004389"/>
    </source>
</evidence>
<dbReference type="SUPFAM" id="SSF52058">
    <property type="entry name" value="L domain-like"/>
    <property type="match status" value="1"/>
</dbReference>
<dbReference type="InterPro" id="IPR051809">
    <property type="entry name" value="Plant_receptor-like_S/T_kinase"/>
</dbReference>
<keyword evidence="11 27" id="KW-0812">Transmembrane</keyword>
<evidence type="ECO:0000256" key="22">
    <source>
        <dbReference type="ARBA" id="ARBA00048679"/>
    </source>
</evidence>
<name>A0A059PZG6_9POAL</name>
<dbReference type="InterPro" id="IPR011009">
    <property type="entry name" value="Kinase-like_dom_sf"/>
</dbReference>
<dbReference type="PANTHER" id="PTHR27008">
    <property type="entry name" value="OS04G0122200 PROTEIN"/>
    <property type="match status" value="1"/>
</dbReference>
<feature type="domain" description="Protein kinase" evidence="28">
    <location>
        <begin position="252"/>
        <end position="554"/>
    </location>
</feature>
<evidence type="ECO:0000256" key="24">
    <source>
        <dbReference type="ARBA" id="ARBA00056628"/>
    </source>
</evidence>
<keyword evidence="20" id="KW-0325">Glycoprotein</keyword>
<dbReference type="InterPro" id="IPR017441">
    <property type="entry name" value="Protein_kinase_ATP_BS"/>
</dbReference>
<gene>
    <name evidence="29" type="ORF">SHCRBa_010_J05_F_340</name>
</gene>
<evidence type="ECO:0000256" key="3">
    <source>
        <dbReference type="ARBA" id="ARBA00009592"/>
    </source>
</evidence>
<dbReference type="PANTHER" id="PTHR27008:SF376">
    <property type="entry name" value="OS01G0152000 PROTEIN"/>
    <property type="match status" value="1"/>
</dbReference>
<dbReference type="Pfam" id="PF00560">
    <property type="entry name" value="LRR_1"/>
    <property type="match status" value="1"/>
</dbReference>
<evidence type="ECO:0000256" key="9">
    <source>
        <dbReference type="ARBA" id="ARBA00022626"/>
    </source>
</evidence>
<dbReference type="Pfam" id="PF13855">
    <property type="entry name" value="LRR_8"/>
    <property type="match status" value="1"/>
</dbReference>
<dbReference type="Gene3D" id="3.80.10.10">
    <property type="entry name" value="Ribonuclease Inhibitor"/>
    <property type="match status" value="1"/>
</dbReference>
<evidence type="ECO:0000256" key="13">
    <source>
        <dbReference type="ARBA" id="ARBA00022737"/>
    </source>
</evidence>
<evidence type="ECO:0000256" key="23">
    <source>
        <dbReference type="ARBA" id="ARBA00054320"/>
    </source>
</evidence>
<keyword evidence="18 27" id="KW-0472">Membrane</keyword>
<evidence type="ECO:0000256" key="17">
    <source>
        <dbReference type="ARBA" id="ARBA00022989"/>
    </source>
</evidence>
<keyword evidence="14 26" id="KW-0547">Nucleotide-binding</keyword>
<comment type="catalytic activity">
    <reaction evidence="21">
        <text>L-threonyl-[protein] + ATP = O-phospho-L-threonyl-[protein] + ADP + H(+)</text>
        <dbReference type="Rhea" id="RHEA:46608"/>
        <dbReference type="Rhea" id="RHEA-COMP:11060"/>
        <dbReference type="Rhea" id="RHEA-COMP:11605"/>
        <dbReference type="ChEBI" id="CHEBI:15378"/>
        <dbReference type="ChEBI" id="CHEBI:30013"/>
        <dbReference type="ChEBI" id="CHEBI:30616"/>
        <dbReference type="ChEBI" id="CHEBI:61977"/>
        <dbReference type="ChEBI" id="CHEBI:456216"/>
        <dbReference type="EC" id="2.7.11.1"/>
    </reaction>
</comment>
<accession>A0A059PZG6</accession>
<dbReference type="GO" id="GO:0005789">
    <property type="term" value="C:endoplasmic reticulum membrane"/>
    <property type="evidence" value="ECO:0007669"/>
    <property type="project" value="UniProtKB-SubCell"/>
</dbReference>
<dbReference type="AlphaFoldDB" id="A0A059PZG6"/>